<proteinExistence type="predicted"/>
<dbReference type="GeneID" id="92027131"/>
<sequence length="187" mass="20765">MLTFIYFFQRRRKAVSTAFLGVFGKLCVLSQRRGHMLPAASPLHTSKAADCSDYSGCRIEMPVPPCAGRWSQARRPFSAGLLLLLLLLLVFGSAHSVGSIQNPSWARNSCIETSRRSNAYGSGCSRDAMVRLSVVTGPQQPEPGVTVPQLRGLNKLWLYQRTCRRHRRPTKEAAVHLMMDEDSTDTA</sequence>
<feature type="transmembrane region" description="Helical" evidence="1">
    <location>
        <begin position="79"/>
        <end position="98"/>
    </location>
</feature>
<dbReference type="Proteomes" id="UP001360953">
    <property type="component" value="Unassembled WGS sequence"/>
</dbReference>
<keyword evidence="1" id="KW-1133">Transmembrane helix</keyword>
<gene>
    <name evidence="2" type="ORF">J3D65DRAFT_16804</name>
</gene>
<name>A0ABR1M907_9PEZI</name>
<dbReference type="EMBL" id="JBBPEH010000001">
    <property type="protein sequence ID" value="KAK7544363.1"/>
    <property type="molecule type" value="Genomic_DNA"/>
</dbReference>
<organism evidence="2 3">
    <name type="scientific">Phyllosticta citribraziliensis</name>
    <dbReference type="NCBI Taxonomy" id="989973"/>
    <lineage>
        <taxon>Eukaryota</taxon>
        <taxon>Fungi</taxon>
        <taxon>Dikarya</taxon>
        <taxon>Ascomycota</taxon>
        <taxon>Pezizomycotina</taxon>
        <taxon>Dothideomycetes</taxon>
        <taxon>Dothideomycetes incertae sedis</taxon>
        <taxon>Botryosphaeriales</taxon>
        <taxon>Phyllostictaceae</taxon>
        <taxon>Phyllosticta</taxon>
    </lineage>
</organism>
<evidence type="ECO:0000256" key="1">
    <source>
        <dbReference type="SAM" id="Phobius"/>
    </source>
</evidence>
<evidence type="ECO:0000313" key="2">
    <source>
        <dbReference type="EMBL" id="KAK7544363.1"/>
    </source>
</evidence>
<keyword evidence="1" id="KW-0472">Membrane</keyword>
<evidence type="ECO:0000313" key="3">
    <source>
        <dbReference type="Proteomes" id="UP001360953"/>
    </source>
</evidence>
<dbReference type="RefSeq" id="XP_066659598.1">
    <property type="nucleotide sequence ID" value="XM_066794225.1"/>
</dbReference>
<keyword evidence="3" id="KW-1185">Reference proteome</keyword>
<protein>
    <submittedName>
        <fullName evidence="2">Uncharacterized protein</fullName>
    </submittedName>
</protein>
<comment type="caution">
    <text evidence="2">The sequence shown here is derived from an EMBL/GenBank/DDBJ whole genome shotgun (WGS) entry which is preliminary data.</text>
</comment>
<accession>A0ABR1M907</accession>
<reference evidence="2 3" key="1">
    <citation type="submission" date="2024-04" db="EMBL/GenBank/DDBJ databases">
        <title>Phyllosticta paracitricarpa is synonymous to the EU quarantine fungus P. citricarpa based on phylogenomic analyses.</title>
        <authorList>
            <consortium name="Lawrence Berkeley National Laboratory"/>
            <person name="Van ingen-buijs V.A."/>
            <person name="Van westerhoven A.C."/>
            <person name="Haridas S."/>
            <person name="Skiadas P."/>
            <person name="Martin F."/>
            <person name="Groenewald J.Z."/>
            <person name="Crous P.W."/>
            <person name="Seidl M.F."/>
        </authorList>
    </citation>
    <scope>NUCLEOTIDE SEQUENCE [LARGE SCALE GENOMIC DNA]</scope>
    <source>
        <strain evidence="2 3">CPC 17464</strain>
    </source>
</reference>
<keyword evidence="1" id="KW-0812">Transmembrane</keyword>